<dbReference type="InterPro" id="IPR016161">
    <property type="entry name" value="Ald_DH/histidinol_DH"/>
</dbReference>
<sequence>MAAALEYVAECSSGMVKVNAPTAGVDFHLPFGGEKDSGYGGREQGKEAQRFYTSPRTVQFG</sequence>
<evidence type="ECO:0000313" key="3">
    <source>
        <dbReference type="Proteomes" id="UP001596512"/>
    </source>
</evidence>
<keyword evidence="3" id="KW-1185">Reference proteome</keyword>
<evidence type="ECO:0000259" key="1">
    <source>
        <dbReference type="Pfam" id="PF00171"/>
    </source>
</evidence>
<dbReference type="InterPro" id="IPR015590">
    <property type="entry name" value="Aldehyde_DH_dom"/>
</dbReference>
<dbReference type="Proteomes" id="UP001596512">
    <property type="component" value="Unassembled WGS sequence"/>
</dbReference>
<dbReference type="InterPro" id="IPR016163">
    <property type="entry name" value="Ald_DH_C"/>
</dbReference>
<accession>A0ABW2TND8</accession>
<organism evidence="2 3">
    <name type="scientific">Actinokineospora soli</name>
    <dbReference type="NCBI Taxonomy" id="1048753"/>
    <lineage>
        <taxon>Bacteria</taxon>
        <taxon>Bacillati</taxon>
        <taxon>Actinomycetota</taxon>
        <taxon>Actinomycetes</taxon>
        <taxon>Pseudonocardiales</taxon>
        <taxon>Pseudonocardiaceae</taxon>
        <taxon>Actinokineospora</taxon>
    </lineage>
</organism>
<feature type="domain" description="Aldehyde dehydrogenase" evidence="1">
    <location>
        <begin position="3"/>
        <end position="58"/>
    </location>
</feature>
<evidence type="ECO:0000313" key="2">
    <source>
        <dbReference type="EMBL" id="MFC7614921.1"/>
    </source>
</evidence>
<reference evidence="3" key="1">
    <citation type="journal article" date="2019" name="Int. J. Syst. Evol. Microbiol.">
        <title>The Global Catalogue of Microorganisms (GCM) 10K type strain sequencing project: providing services to taxonomists for standard genome sequencing and annotation.</title>
        <authorList>
            <consortium name="The Broad Institute Genomics Platform"/>
            <consortium name="The Broad Institute Genome Sequencing Center for Infectious Disease"/>
            <person name="Wu L."/>
            <person name="Ma J."/>
        </authorList>
    </citation>
    <scope>NUCLEOTIDE SEQUENCE [LARGE SCALE GENOMIC DNA]</scope>
    <source>
        <strain evidence="3">JCM 17695</strain>
    </source>
</reference>
<gene>
    <name evidence="2" type="ORF">ACFQV2_16780</name>
</gene>
<name>A0ABW2TND8_9PSEU</name>
<proteinExistence type="predicted"/>
<dbReference type="SUPFAM" id="SSF53720">
    <property type="entry name" value="ALDH-like"/>
    <property type="match status" value="1"/>
</dbReference>
<comment type="caution">
    <text evidence="2">The sequence shown here is derived from an EMBL/GenBank/DDBJ whole genome shotgun (WGS) entry which is preliminary data.</text>
</comment>
<dbReference type="Pfam" id="PF00171">
    <property type="entry name" value="Aldedh"/>
    <property type="match status" value="1"/>
</dbReference>
<dbReference type="Gene3D" id="3.40.309.10">
    <property type="entry name" value="Aldehyde Dehydrogenase, Chain A, domain 2"/>
    <property type="match status" value="1"/>
</dbReference>
<dbReference type="EMBL" id="JBHTEY010000004">
    <property type="protein sequence ID" value="MFC7614921.1"/>
    <property type="molecule type" value="Genomic_DNA"/>
</dbReference>
<protein>
    <submittedName>
        <fullName evidence="2">Aldehyde dehydrogenase family protein</fullName>
    </submittedName>
</protein>